<proteinExistence type="predicted"/>
<gene>
    <name evidence="11" type="ORF">K469DRAFT_714858</name>
</gene>
<reference evidence="11" key="1">
    <citation type="journal article" date="2020" name="Stud. Mycol.">
        <title>101 Dothideomycetes genomes: a test case for predicting lifestyles and emergence of pathogens.</title>
        <authorList>
            <person name="Haridas S."/>
            <person name="Albert R."/>
            <person name="Binder M."/>
            <person name="Bloem J."/>
            <person name="Labutti K."/>
            <person name="Salamov A."/>
            <person name="Andreopoulos B."/>
            <person name="Baker S."/>
            <person name="Barry K."/>
            <person name="Bills G."/>
            <person name="Bluhm B."/>
            <person name="Cannon C."/>
            <person name="Castanera R."/>
            <person name="Culley D."/>
            <person name="Daum C."/>
            <person name="Ezra D."/>
            <person name="Gonzalez J."/>
            <person name="Henrissat B."/>
            <person name="Kuo A."/>
            <person name="Liang C."/>
            <person name="Lipzen A."/>
            <person name="Lutzoni F."/>
            <person name="Magnuson J."/>
            <person name="Mondo S."/>
            <person name="Nolan M."/>
            <person name="Ohm R."/>
            <person name="Pangilinan J."/>
            <person name="Park H.-J."/>
            <person name="Ramirez L."/>
            <person name="Alfaro M."/>
            <person name="Sun H."/>
            <person name="Tritt A."/>
            <person name="Yoshinaga Y."/>
            <person name="Zwiers L.-H."/>
            <person name="Turgeon B."/>
            <person name="Goodwin S."/>
            <person name="Spatafora J."/>
            <person name="Crous P."/>
            <person name="Grigoriev I."/>
        </authorList>
    </citation>
    <scope>NUCLEOTIDE SEQUENCE</scope>
    <source>
        <strain evidence="11">CBS 207.26</strain>
    </source>
</reference>
<protein>
    <recommendedName>
        <fullName evidence="2">feruloyl esterase</fullName>
        <ecNumber evidence="2">3.1.1.73</ecNumber>
    </recommendedName>
</protein>
<dbReference type="PANTHER" id="PTHR38050">
    <property type="match status" value="1"/>
</dbReference>
<dbReference type="GO" id="GO:0045493">
    <property type="term" value="P:xylan catabolic process"/>
    <property type="evidence" value="ECO:0007669"/>
    <property type="project" value="UniProtKB-KW"/>
</dbReference>
<dbReference type="OrthoDB" id="424610at2759"/>
<feature type="chain" id="PRO_5032782185" description="feruloyl esterase" evidence="10">
    <location>
        <begin position="21"/>
        <end position="318"/>
    </location>
</feature>
<name>A0A6A6EL02_9PEZI</name>
<dbReference type="GO" id="GO:0030600">
    <property type="term" value="F:feruloyl esterase activity"/>
    <property type="evidence" value="ECO:0007669"/>
    <property type="project" value="UniProtKB-EC"/>
</dbReference>
<evidence type="ECO:0000256" key="8">
    <source>
        <dbReference type="ARBA" id="ARBA00023326"/>
    </source>
</evidence>
<keyword evidence="6" id="KW-0378">Hydrolase</keyword>
<evidence type="ECO:0000256" key="2">
    <source>
        <dbReference type="ARBA" id="ARBA00013091"/>
    </source>
</evidence>
<evidence type="ECO:0000256" key="3">
    <source>
        <dbReference type="ARBA" id="ARBA00022525"/>
    </source>
</evidence>
<evidence type="ECO:0000313" key="11">
    <source>
        <dbReference type="EMBL" id="KAF2192847.1"/>
    </source>
</evidence>
<dbReference type="SUPFAM" id="SSF53474">
    <property type="entry name" value="alpha/beta-Hydrolases"/>
    <property type="match status" value="1"/>
</dbReference>
<keyword evidence="3" id="KW-0964">Secreted</keyword>
<organism evidence="11 12">
    <name type="scientific">Zopfia rhizophila CBS 207.26</name>
    <dbReference type="NCBI Taxonomy" id="1314779"/>
    <lineage>
        <taxon>Eukaryota</taxon>
        <taxon>Fungi</taxon>
        <taxon>Dikarya</taxon>
        <taxon>Ascomycota</taxon>
        <taxon>Pezizomycotina</taxon>
        <taxon>Dothideomycetes</taxon>
        <taxon>Dothideomycetes incertae sedis</taxon>
        <taxon>Zopfiaceae</taxon>
        <taxon>Zopfia</taxon>
    </lineage>
</organism>
<dbReference type="AlphaFoldDB" id="A0A6A6EL02"/>
<keyword evidence="7" id="KW-0119">Carbohydrate metabolism</keyword>
<dbReference type="PANTHER" id="PTHR38050:SF2">
    <property type="entry name" value="FERULOYL ESTERASE C-RELATED"/>
    <property type="match status" value="1"/>
</dbReference>
<keyword evidence="5 10" id="KW-0732">Signal</keyword>
<keyword evidence="4" id="KW-0858">Xylan degradation</keyword>
<accession>A0A6A6EL02</accession>
<dbReference type="GO" id="GO:0005576">
    <property type="term" value="C:extracellular region"/>
    <property type="evidence" value="ECO:0007669"/>
    <property type="project" value="UniProtKB-SubCell"/>
</dbReference>
<dbReference type="EMBL" id="ML994614">
    <property type="protein sequence ID" value="KAF2192847.1"/>
    <property type="molecule type" value="Genomic_DNA"/>
</dbReference>
<dbReference type="InterPro" id="IPR029058">
    <property type="entry name" value="AB_hydrolase_fold"/>
</dbReference>
<keyword evidence="12" id="KW-1185">Reference proteome</keyword>
<comment type="subcellular location">
    <subcellularLocation>
        <location evidence="1">Secreted</location>
    </subcellularLocation>
</comment>
<dbReference type="EC" id="3.1.1.73" evidence="2"/>
<evidence type="ECO:0000256" key="10">
    <source>
        <dbReference type="SAM" id="SignalP"/>
    </source>
</evidence>
<keyword evidence="8" id="KW-0624">Polysaccharide degradation</keyword>
<dbReference type="Gene3D" id="3.40.50.1820">
    <property type="entry name" value="alpha/beta hydrolase"/>
    <property type="match status" value="1"/>
</dbReference>
<dbReference type="Proteomes" id="UP000800200">
    <property type="component" value="Unassembled WGS sequence"/>
</dbReference>
<comment type="catalytic activity">
    <reaction evidence="9">
        <text>feruloyl-polysaccharide + H2O = ferulate + polysaccharide.</text>
        <dbReference type="EC" id="3.1.1.73"/>
    </reaction>
</comment>
<evidence type="ECO:0000256" key="7">
    <source>
        <dbReference type="ARBA" id="ARBA00023277"/>
    </source>
</evidence>
<evidence type="ECO:0000256" key="5">
    <source>
        <dbReference type="ARBA" id="ARBA00022729"/>
    </source>
</evidence>
<evidence type="ECO:0000256" key="1">
    <source>
        <dbReference type="ARBA" id="ARBA00004613"/>
    </source>
</evidence>
<evidence type="ECO:0000256" key="6">
    <source>
        <dbReference type="ARBA" id="ARBA00022801"/>
    </source>
</evidence>
<dbReference type="InterPro" id="IPR043595">
    <property type="entry name" value="FaeB/C/D"/>
</dbReference>
<feature type="signal peptide" evidence="10">
    <location>
        <begin position="1"/>
        <end position="20"/>
    </location>
</feature>
<evidence type="ECO:0000256" key="9">
    <source>
        <dbReference type="ARBA" id="ARBA00034075"/>
    </source>
</evidence>
<evidence type="ECO:0000256" key="4">
    <source>
        <dbReference type="ARBA" id="ARBA00022651"/>
    </source>
</evidence>
<sequence>MRHFTTALLLFASLQQIIFALPQSDLSSRASLGCSKSQILPGVTQYRFGLKSSGKDRSYSYHLPSNYDKNKPYPVVLGFHGSSSNGLFFELDSKMSESQFGGNKIMVYPNGIDGSWAGPSYHKGSTIQEDLQFVSDLVADLKSKFCVDESRIYATGMSNGGGFIGTLACSAAGGQFAAFAAGSGAFYTDINGPDNGCQPARSPLPMLEIHGGSDKTVLYAGGQGEGGVLPPITDWFDWWSQRNGCSQNAESVDGSVHHFSWTCGGKEGVLQHYKVDDLGHCWASTEPNLSQISVPQGPTDIEASEIIMKFFDQFSKLS</sequence>
<evidence type="ECO:0000313" key="12">
    <source>
        <dbReference type="Proteomes" id="UP000800200"/>
    </source>
</evidence>